<dbReference type="OrthoDB" id="9770644at2"/>
<dbReference type="GO" id="GO:0042840">
    <property type="term" value="P:D-glucuronate catabolic process"/>
    <property type="evidence" value="ECO:0007669"/>
    <property type="project" value="TreeGrafter"/>
</dbReference>
<dbReference type="Proteomes" id="UP000434639">
    <property type="component" value="Unassembled WGS sequence"/>
</dbReference>
<dbReference type="Gene3D" id="2.60.120.10">
    <property type="entry name" value="Jelly Rolls"/>
    <property type="match status" value="1"/>
</dbReference>
<dbReference type="PANTHER" id="PTHR38461:SF1">
    <property type="entry name" value="4-DEOXY-L-THREO-5-HEXOSULOSE-URONATE KETOL-ISOMERASE"/>
    <property type="match status" value="1"/>
</dbReference>
<dbReference type="InterPro" id="IPR014710">
    <property type="entry name" value="RmlC-like_jellyroll"/>
</dbReference>
<feature type="binding site" evidence="6">
    <location>
        <position position="193"/>
    </location>
    <ligand>
        <name>Zn(2+)</name>
        <dbReference type="ChEBI" id="CHEBI:29105"/>
    </ligand>
</feature>
<organism evidence="7 8">
    <name type="scientific">Metabacillus mangrovi</name>
    <dbReference type="NCBI Taxonomy" id="1491830"/>
    <lineage>
        <taxon>Bacteria</taxon>
        <taxon>Bacillati</taxon>
        <taxon>Bacillota</taxon>
        <taxon>Bacilli</taxon>
        <taxon>Bacillales</taxon>
        <taxon>Bacillaceae</taxon>
        <taxon>Metabacillus</taxon>
    </lineage>
</organism>
<comment type="similarity">
    <text evidence="2 6">Belongs to the KduI family.</text>
</comment>
<keyword evidence="5 6" id="KW-0413">Isomerase</keyword>
<evidence type="ECO:0000313" key="7">
    <source>
        <dbReference type="EMBL" id="MTH53039.1"/>
    </source>
</evidence>
<comment type="cofactor">
    <cofactor evidence="6">
        <name>Zn(2+)</name>
        <dbReference type="ChEBI" id="CHEBI:29105"/>
    </cofactor>
    <text evidence="6">Binds 1 zinc ion per subunit.</text>
</comment>
<sequence>METRHCASRNETKRFTTEELRSAYLIESLFEADRLTLTYTHEDRMLIGGAVPVKEPVILAEPDIKTGYFLERREAGIINIGGPGTIEADGEAFHLQSKDCLYLGMGKKEVVLKSENPQHPARYYILSTLAHKEFPAVKIGIDEAAPVHLGEEKNSNKRTIYKYIHAGGAQSSQLMMGMTLLAPNCMWNTMPAHIHDRRSEVYLYFDMDVDTRVFHFMGEPSETRHLIVSNEQAVISPSWSIHSGIGTSNYTFIWAMAGENYTFDDMEHVGMKDLR</sequence>
<comment type="catalytic activity">
    <reaction evidence="1 6">
        <text>5-dehydro-4-deoxy-D-glucuronate = 3-deoxy-D-glycero-2,5-hexodiulosonate</text>
        <dbReference type="Rhea" id="RHEA:23896"/>
        <dbReference type="ChEBI" id="CHEBI:17117"/>
        <dbReference type="ChEBI" id="CHEBI:29071"/>
        <dbReference type="EC" id="5.3.1.17"/>
    </reaction>
</comment>
<evidence type="ECO:0000256" key="2">
    <source>
        <dbReference type="ARBA" id="ARBA00008086"/>
    </source>
</evidence>
<evidence type="ECO:0000256" key="5">
    <source>
        <dbReference type="ARBA" id="ARBA00023235"/>
    </source>
</evidence>
<dbReference type="CDD" id="cd20491">
    <property type="entry name" value="cupin_KduI_C"/>
    <property type="match status" value="1"/>
</dbReference>
<evidence type="ECO:0000256" key="1">
    <source>
        <dbReference type="ARBA" id="ARBA00000552"/>
    </source>
</evidence>
<dbReference type="SUPFAM" id="SSF51182">
    <property type="entry name" value="RmlC-like cupins"/>
    <property type="match status" value="1"/>
</dbReference>
<keyword evidence="8" id="KW-1185">Reference proteome</keyword>
<comment type="function">
    <text evidence="6">Catalyzes the isomerization of 5-dehydro-4-deoxy-D-glucuronate to 3-deoxy-D-glycero-2,5-hexodiulosonate.</text>
</comment>
<dbReference type="GO" id="GO:0008697">
    <property type="term" value="F:4-deoxy-L-threo-5-hexosulose-uronate ketol-isomerase activity"/>
    <property type="evidence" value="ECO:0007669"/>
    <property type="project" value="UniProtKB-UniRule"/>
</dbReference>
<keyword evidence="3 6" id="KW-0479">Metal-binding</keyword>
<gene>
    <name evidence="6 7" type="primary">kduI</name>
    <name evidence="7" type="ORF">GKZ89_06410</name>
</gene>
<dbReference type="Pfam" id="PF04962">
    <property type="entry name" value="KduI"/>
    <property type="match status" value="1"/>
</dbReference>
<comment type="caution">
    <text evidence="7">The sequence shown here is derived from an EMBL/GenBank/DDBJ whole genome shotgun (WGS) entry which is preliminary data.</text>
</comment>
<evidence type="ECO:0000313" key="8">
    <source>
        <dbReference type="Proteomes" id="UP000434639"/>
    </source>
</evidence>
<dbReference type="RefSeq" id="WP_155111576.1">
    <property type="nucleotide sequence ID" value="NZ_WMIB01000004.1"/>
</dbReference>
<evidence type="ECO:0000256" key="6">
    <source>
        <dbReference type="HAMAP-Rule" id="MF_00687"/>
    </source>
</evidence>
<name>A0A7X2V4E8_9BACI</name>
<dbReference type="InterPro" id="IPR027449">
    <property type="entry name" value="KduI_N"/>
</dbReference>
<proteinExistence type="inferred from homology"/>
<dbReference type="EC" id="5.3.1.17" evidence="6"/>
<keyword evidence="4 6" id="KW-0862">Zinc</keyword>
<dbReference type="Gene3D" id="2.60.120.520">
    <property type="entry name" value="pectin degrading enzyme 5-keto 4- deoxyuronate isomerase, domain 1"/>
    <property type="match status" value="1"/>
</dbReference>
<dbReference type="PIRSF" id="PIRSF006625">
    <property type="entry name" value="KduI"/>
    <property type="match status" value="1"/>
</dbReference>
<comment type="pathway">
    <text evidence="6">Glycan metabolism; pectin degradation; 2-dehydro-3-deoxy-D-gluconate from pectin: step 4/5.</text>
</comment>
<accession>A0A7X2V4E8</accession>
<dbReference type="AlphaFoldDB" id="A0A7X2V4E8"/>
<feature type="binding site" evidence="6">
    <location>
        <position position="195"/>
    </location>
    <ligand>
        <name>Zn(2+)</name>
        <dbReference type="ChEBI" id="CHEBI:29105"/>
    </ligand>
</feature>
<dbReference type="InterPro" id="IPR007045">
    <property type="entry name" value="KduI"/>
</dbReference>
<feature type="binding site" evidence="6">
    <location>
        <position position="242"/>
    </location>
    <ligand>
        <name>Zn(2+)</name>
        <dbReference type="ChEBI" id="CHEBI:29105"/>
    </ligand>
</feature>
<dbReference type="InterPro" id="IPR021120">
    <property type="entry name" value="KduI/IolB_isomerase"/>
</dbReference>
<evidence type="ECO:0000256" key="4">
    <source>
        <dbReference type="ARBA" id="ARBA00022833"/>
    </source>
</evidence>
<evidence type="ECO:0000256" key="3">
    <source>
        <dbReference type="ARBA" id="ARBA00022723"/>
    </source>
</evidence>
<feature type="binding site" evidence="6">
    <location>
        <position position="200"/>
    </location>
    <ligand>
        <name>Zn(2+)</name>
        <dbReference type="ChEBI" id="CHEBI:29105"/>
    </ligand>
</feature>
<dbReference type="GO" id="GO:0008270">
    <property type="term" value="F:zinc ion binding"/>
    <property type="evidence" value="ECO:0007669"/>
    <property type="project" value="UniProtKB-UniRule"/>
</dbReference>
<protein>
    <recommendedName>
        <fullName evidence="6">4-deoxy-L-threo-5-hexosulose-uronate ketol-isomerase</fullName>
        <ecNumber evidence="6">5.3.1.17</ecNumber>
    </recommendedName>
    <alternativeName>
        <fullName evidence="6">5-keto-4-deoxyuronate isomerase</fullName>
    </alternativeName>
    <alternativeName>
        <fullName evidence="6">DKI isomerase</fullName>
    </alternativeName>
</protein>
<dbReference type="GO" id="GO:0019698">
    <property type="term" value="P:D-galacturonate catabolic process"/>
    <property type="evidence" value="ECO:0007669"/>
    <property type="project" value="TreeGrafter"/>
</dbReference>
<dbReference type="HAMAP" id="MF_00687">
    <property type="entry name" value="KduI"/>
    <property type="match status" value="1"/>
</dbReference>
<dbReference type="EMBL" id="WMIB01000004">
    <property type="protein sequence ID" value="MTH53039.1"/>
    <property type="molecule type" value="Genomic_DNA"/>
</dbReference>
<dbReference type="CDD" id="cd20294">
    <property type="entry name" value="cupin_KduI_N"/>
    <property type="match status" value="1"/>
</dbReference>
<dbReference type="NCBIfam" id="NF002091">
    <property type="entry name" value="PRK00924.1"/>
    <property type="match status" value="1"/>
</dbReference>
<dbReference type="PANTHER" id="PTHR38461">
    <property type="entry name" value="4-DEOXY-L-THREO-5-HEXOSULOSE-URONATE KETOL-ISOMERASE"/>
    <property type="match status" value="1"/>
</dbReference>
<dbReference type="UniPathway" id="UPA00545">
    <property type="reaction ID" value="UER00826"/>
</dbReference>
<dbReference type="InterPro" id="IPR011051">
    <property type="entry name" value="RmlC_Cupin_sf"/>
</dbReference>
<reference evidence="7 8" key="1">
    <citation type="journal article" date="2017" name="Int. J. Syst. Evol. Microbiol.">
        <title>Bacillus mangrovi sp. nov., isolated from a sediment sample from a mangrove forest.</title>
        <authorList>
            <person name="Gupta V."/>
            <person name="Singh P.K."/>
            <person name="Korpole S."/>
            <person name="Tanuku N.R.S."/>
            <person name="Pinnaka A.K."/>
        </authorList>
    </citation>
    <scope>NUCLEOTIDE SEQUENCE [LARGE SCALE GENOMIC DNA]</scope>
    <source>
        <strain evidence="7 8">KCTC 33872</strain>
    </source>
</reference>
<dbReference type="GO" id="GO:0045490">
    <property type="term" value="P:pectin catabolic process"/>
    <property type="evidence" value="ECO:0007669"/>
    <property type="project" value="UniProtKB-UniRule"/>
</dbReference>